<feature type="transmembrane region" description="Helical" evidence="8">
    <location>
        <begin position="151"/>
        <end position="171"/>
    </location>
</feature>
<name>A0A1Y1S9M7_9MICR</name>
<accession>A0A1Y1S9M7</accession>
<keyword evidence="4 8" id="KW-0812">Transmembrane</keyword>
<feature type="transmembrane region" description="Helical" evidence="8">
    <location>
        <begin position="212"/>
        <end position="231"/>
    </location>
</feature>
<feature type="transmembrane region" description="Helical" evidence="8">
    <location>
        <begin position="31"/>
        <end position="51"/>
    </location>
</feature>
<feature type="transmembrane region" description="Helical" evidence="8">
    <location>
        <begin position="279"/>
        <end position="299"/>
    </location>
</feature>
<gene>
    <name evidence="9" type="ORF">ECANGB1_2764</name>
</gene>
<comment type="caution">
    <text evidence="9">The sequence shown here is derived from an EMBL/GenBank/DDBJ whole genome shotgun (WGS) entry which is preliminary data.</text>
</comment>
<dbReference type="InterPro" id="IPR013657">
    <property type="entry name" value="SCL35B1-4/HUT1"/>
</dbReference>
<evidence type="ECO:0000256" key="4">
    <source>
        <dbReference type="ARBA" id="ARBA00022692"/>
    </source>
</evidence>
<dbReference type="OrthoDB" id="1601at2759"/>
<organism evidence="9 10">
    <name type="scientific">Enterospora canceri</name>
    <dbReference type="NCBI Taxonomy" id="1081671"/>
    <lineage>
        <taxon>Eukaryota</taxon>
        <taxon>Fungi</taxon>
        <taxon>Fungi incertae sedis</taxon>
        <taxon>Microsporidia</taxon>
        <taxon>Enterocytozoonidae</taxon>
        <taxon>Enterospora</taxon>
    </lineage>
</organism>
<evidence type="ECO:0000313" key="9">
    <source>
        <dbReference type="EMBL" id="ORD95183.1"/>
    </source>
</evidence>
<feature type="transmembrane region" description="Helical" evidence="8">
    <location>
        <begin position="305"/>
        <end position="323"/>
    </location>
</feature>
<sequence>MKPVSSINSKRNKTENANKKCPNMKKQKGEYGLFFFTVVINIIFTIQSLLVERVSSYEYNSGTKFSFPYLIVFLKGFLVLCTINTFDFIISTSLFMHLFLMAVLIFIQEQLSFLGTQLLTYRTMQISSTLKLIPIVAAKIIVFGEKVSDQTLYSCVATTIGSFIFAVDFSLLTKTGKIESNTILGIVVICMILCIQGFVNSMQDFVYRRYSISSAVMILYTNIFKVSLSLIQTLRNTSPIVNFVKKDPIVVLHIAGVVLLGAVGQRIIYSCVKRNGTILTNYITLTRKIISIILTSIVYEHPLHLRHFIGLSFIGLGTCILAIQKTKTNRSKNS</sequence>
<dbReference type="GO" id="GO:0000139">
    <property type="term" value="C:Golgi membrane"/>
    <property type="evidence" value="ECO:0007669"/>
    <property type="project" value="TreeGrafter"/>
</dbReference>
<feature type="transmembrane region" description="Helical" evidence="8">
    <location>
        <begin position="251"/>
        <end position="272"/>
    </location>
</feature>
<dbReference type="VEuPathDB" id="MicrosporidiaDB:ECANGB1_2764"/>
<keyword evidence="6 8" id="KW-0472">Membrane</keyword>
<feature type="transmembrane region" description="Helical" evidence="8">
    <location>
        <begin position="66"/>
        <end position="86"/>
    </location>
</feature>
<keyword evidence="10" id="KW-1185">Reference proteome</keyword>
<reference evidence="9 10" key="1">
    <citation type="journal article" date="2017" name="Environ. Microbiol.">
        <title>Decay of the glycolytic pathway and adaptation to intranuclear parasitism within Enterocytozoonidae microsporidia.</title>
        <authorList>
            <person name="Wiredu Boakye D."/>
            <person name="Jaroenlak P."/>
            <person name="Prachumwat A."/>
            <person name="Williams T.A."/>
            <person name="Bateman K.S."/>
            <person name="Itsathitphaisarn O."/>
            <person name="Sritunyalucksana K."/>
            <person name="Paszkiewicz K.H."/>
            <person name="Moore K.A."/>
            <person name="Stentiford G.D."/>
            <person name="Williams B.A."/>
        </authorList>
    </citation>
    <scope>NUCLEOTIDE SEQUENCE [LARGE SCALE GENOMIC DNA]</scope>
    <source>
        <strain evidence="9 10">GB1</strain>
    </source>
</reference>
<protein>
    <submittedName>
        <fullName evidence="9">Uncharacterized protein</fullName>
    </submittedName>
</protein>
<comment type="subcellular location">
    <subcellularLocation>
        <location evidence="1">Membrane</location>
        <topology evidence="1">Multi-pass membrane protein</topology>
    </subcellularLocation>
</comment>
<keyword evidence="3" id="KW-0762">Sugar transport</keyword>
<dbReference type="Pfam" id="PF08449">
    <property type="entry name" value="UAA"/>
    <property type="match status" value="1"/>
</dbReference>
<evidence type="ECO:0000256" key="7">
    <source>
        <dbReference type="SAM" id="MobiDB-lite"/>
    </source>
</evidence>
<dbReference type="Proteomes" id="UP000192639">
    <property type="component" value="Unassembled WGS sequence"/>
</dbReference>
<dbReference type="GO" id="GO:0005789">
    <property type="term" value="C:endoplasmic reticulum membrane"/>
    <property type="evidence" value="ECO:0007669"/>
    <property type="project" value="TreeGrafter"/>
</dbReference>
<dbReference type="AlphaFoldDB" id="A0A1Y1S9M7"/>
<evidence type="ECO:0000256" key="5">
    <source>
        <dbReference type="ARBA" id="ARBA00022989"/>
    </source>
</evidence>
<evidence type="ECO:0000256" key="6">
    <source>
        <dbReference type="ARBA" id="ARBA00023136"/>
    </source>
</evidence>
<feature type="transmembrane region" description="Helical" evidence="8">
    <location>
        <begin position="125"/>
        <end position="144"/>
    </location>
</feature>
<proteinExistence type="predicted"/>
<feature type="transmembrane region" description="Helical" evidence="8">
    <location>
        <begin position="183"/>
        <end position="200"/>
    </location>
</feature>
<evidence type="ECO:0000256" key="2">
    <source>
        <dbReference type="ARBA" id="ARBA00022448"/>
    </source>
</evidence>
<dbReference type="EMBL" id="LWDP01000001">
    <property type="protein sequence ID" value="ORD95183.1"/>
    <property type="molecule type" value="Genomic_DNA"/>
</dbReference>
<keyword evidence="2" id="KW-0813">Transport</keyword>
<evidence type="ECO:0000313" key="10">
    <source>
        <dbReference type="Proteomes" id="UP000192639"/>
    </source>
</evidence>
<feature type="region of interest" description="Disordered" evidence="7">
    <location>
        <begin position="1"/>
        <end position="23"/>
    </location>
</feature>
<evidence type="ECO:0000256" key="1">
    <source>
        <dbReference type="ARBA" id="ARBA00004141"/>
    </source>
</evidence>
<dbReference type="GO" id="GO:0022857">
    <property type="term" value="F:transmembrane transporter activity"/>
    <property type="evidence" value="ECO:0007669"/>
    <property type="project" value="TreeGrafter"/>
</dbReference>
<dbReference type="PANTHER" id="PTHR10778">
    <property type="entry name" value="SOLUTE CARRIER FAMILY 35 MEMBER B"/>
    <property type="match status" value="1"/>
</dbReference>
<keyword evidence="5 8" id="KW-1133">Transmembrane helix</keyword>
<evidence type="ECO:0000256" key="8">
    <source>
        <dbReference type="SAM" id="Phobius"/>
    </source>
</evidence>
<evidence type="ECO:0000256" key="3">
    <source>
        <dbReference type="ARBA" id="ARBA00022597"/>
    </source>
</evidence>